<organism evidence="5 6">
    <name type="scientific">Alteribacter keqinensis</name>
    <dbReference type="NCBI Taxonomy" id="2483800"/>
    <lineage>
        <taxon>Bacteria</taxon>
        <taxon>Bacillati</taxon>
        <taxon>Bacillota</taxon>
        <taxon>Bacilli</taxon>
        <taxon>Bacillales</taxon>
        <taxon>Bacillaceae</taxon>
        <taxon>Alteribacter</taxon>
    </lineage>
</organism>
<dbReference type="PROSITE" id="PS50106">
    <property type="entry name" value="PDZ"/>
    <property type="match status" value="1"/>
</dbReference>
<dbReference type="InterPro" id="IPR036034">
    <property type="entry name" value="PDZ_sf"/>
</dbReference>
<dbReference type="OrthoDB" id="2356897at2"/>
<comment type="similarity">
    <text evidence="1">Belongs to the peptidase S16 family.</text>
</comment>
<dbReference type="InterPro" id="IPR014721">
    <property type="entry name" value="Ribsml_uS5_D2-typ_fold_subgr"/>
</dbReference>
<dbReference type="Pfam" id="PF05362">
    <property type="entry name" value="Lon_C"/>
    <property type="match status" value="1"/>
</dbReference>
<dbReference type="InterPro" id="IPR020568">
    <property type="entry name" value="Ribosomal_Su5_D2-typ_SF"/>
</dbReference>
<evidence type="ECO:0000259" key="4">
    <source>
        <dbReference type="PROSITE" id="PS51786"/>
    </source>
</evidence>
<dbReference type="Pfam" id="PF13180">
    <property type="entry name" value="PDZ_2"/>
    <property type="match status" value="1"/>
</dbReference>
<dbReference type="Proteomes" id="UP000278746">
    <property type="component" value="Unassembled WGS sequence"/>
</dbReference>
<comment type="caution">
    <text evidence="5">The sequence shown here is derived from an EMBL/GenBank/DDBJ whole genome shotgun (WGS) entry which is preliminary data.</text>
</comment>
<protein>
    <recommendedName>
        <fullName evidence="1">endopeptidase La</fullName>
        <ecNumber evidence="1">3.4.21.53</ecNumber>
    </recommendedName>
</protein>
<name>A0A3M7TZ42_9BACI</name>
<dbReference type="GO" id="GO:0030163">
    <property type="term" value="P:protein catabolic process"/>
    <property type="evidence" value="ECO:0007669"/>
    <property type="project" value="InterPro"/>
</dbReference>
<proteinExistence type="inferred from homology"/>
<accession>A0A3M7TZ42</accession>
<reference evidence="5 6" key="1">
    <citation type="submission" date="2018-10" db="EMBL/GenBank/DDBJ databases">
        <title>Bacillus Keqinensis sp. nov., a moderately halophilic bacterium isolated from a saline-alkaline lake.</title>
        <authorList>
            <person name="Wang H."/>
        </authorList>
    </citation>
    <scope>NUCLEOTIDE SEQUENCE [LARGE SCALE GENOMIC DNA]</scope>
    <source>
        <strain evidence="5 6">KQ-3</strain>
    </source>
</reference>
<gene>
    <name evidence="5" type="ORF">EBO34_07155</name>
</gene>
<keyword evidence="2" id="KW-1133">Transmembrane helix</keyword>
<dbReference type="SMART" id="SM00228">
    <property type="entry name" value="PDZ"/>
    <property type="match status" value="1"/>
</dbReference>
<evidence type="ECO:0000256" key="2">
    <source>
        <dbReference type="SAM" id="Phobius"/>
    </source>
</evidence>
<dbReference type="InterPro" id="IPR008269">
    <property type="entry name" value="Lon_proteolytic"/>
</dbReference>
<dbReference type="GO" id="GO:0005524">
    <property type="term" value="F:ATP binding"/>
    <property type="evidence" value="ECO:0007669"/>
    <property type="project" value="InterPro"/>
</dbReference>
<dbReference type="GO" id="GO:0004252">
    <property type="term" value="F:serine-type endopeptidase activity"/>
    <property type="evidence" value="ECO:0007669"/>
    <property type="project" value="UniProtKB-UniRule"/>
</dbReference>
<dbReference type="PANTHER" id="PTHR10046">
    <property type="entry name" value="ATP DEPENDENT LON PROTEASE FAMILY MEMBER"/>
    <property type="match status" value="1"/>
</dbReference>
<feature type="active site" evidence="1">
    <location>
        <position position="290"/>
    </location>
</feature>
<keyword evidence="2" id="KW-0812">Transmembrane</keyword>
<dbReference type="Gene3D" id="3.30.230.10">
    <property type="match status" value="1"/>
</dbReference>
<dbReference type="InterPro" id="IPR027065">
    <property type="entry name" value="Lon_Prtase"/>
</dbReference>
<sequence length="349" mass="38635">MRETRGKTIKGSVFRWTIFILVLLFVNFYQLPYYFSIPGDAKVLSEVIEVEEGYDYEGTLSLTTVRMGRANTINYVWSLLSDDRDLIAENLIRPEGESDEEYHQRQLVMMTSSQDVAVLIAYNEAGKEAYFENYGVLITSFVEGMDAERKLEVGDRIVEVNGTETLKAEDLLEELGSVDIGDEVDLVIEREEERQDVTLTVEKFPEELDPTGERGGIGIAHPVTDRELVRNPDVSIDTAQIGGPSAGLMFALEIYNQLVEEDITKGNQIAGTGSLSEEGEVGRIGGVKQKVIAADRAGAKVFFAPNENGLEGSNYDIALETAESIGTDMEVIGVDSFEEALEYLEQELG</sequence>
<feature type="domain" description="Lon proteolytic" evidence="4">
    <location>
        <begin position="240"/>
        <end position="347"/>
    </location>
</feature>
<keyword evidence="1" id="KW-0720">Serine protease</keyword>
<comment type="catalytic activity">
    <reaction evidence="1">
        <text>Hydrolysis of proteins in presence of ATP.</text>
        <dbReference type="EC" id="3.4.21.53"/>
    </reaction>
</comment>
<feature type="transmembrane region" description="Helical" evidence="2">
    <location>
        <begin position="12"/>
        <end position="35"/>
    </location>
</feature>
<dbReference type="GO" id="GO:0006508">
    <property type="term" value="P:proteolysis"/>
    <property type="evidence" value="ECO:0007669"/>
    <property type="project" value="UniProtKB-KW"/>
</dbReference>
<feature type="domain" description="PDZ" evidence="3">
    <location>
        <begin position="107"/>
        <end position="167"/>
    </location>
</feature>
<evidence type="ECO:0000313" key="5">
    <source>
        <dbReference type="EMBL" id="RNA69705.1"/>
    </source>
</evidence>
<dbReference type="NCBIfam" id="NF041438">
    <property type="entry name" value="SepM_fam_S16"/>
    <property type="match status" value="1"/>
</dbReference>
<keyword evidence="1" id="KW-0378">Hydrolase</keyword>
<dbReference type="PROSITE" id="PS51786">
    <property type="entry name" value="LON_PROTEOLYTIC"/>
    <property type="match status" value="1"/>
</dbReference>
<dbReference type="EMBL" id="RHIB01000001">
    <property type="protein sequence ID" value="RNA69705.1"/>
    <property type="molecule type" value="Genomic_DNA"/>
</dbReference>
<feature type="active site" evidence="1">
    <location>
        <position position="245"/>
    </location>
</feature>
<dbReference type="AlphaFoldDB" id="A0A3M7TZ42"/>
<keyword evidence="6" id="KW-1185">Reference proteome</keyword>
<evidence type="ECO:0000259" key="3">
    <source>
        <dbReference type="PROSITE" id="PS50106"/>
    </source>
</evidence>
<dbReference type="InterPro" id="IPR001478">
    <property type="entry name" value="PDZ"/>
</dbReference>
<keyword evidence="1" id="KW-0645">Protease</keyword>
<dbReference type="SUPFAM" id="SSF50156">
    <property type="entry name" value="PDZ domain-like"/>
    <property type="match status" value="1"/>
</dbReference>
<dbReference type="RefSeq" id="WP_122897219.1">
    <property type="nucleotide sequence ID" value="NZ_RHIB01000001.1"/>
</dbReference>
<dbReference type="GO" id="GO:0004176">
    <property type="term" value="F:ATP-dependent peptidase activity"/>
    <property type="evidence" value="ECO:0007669"/>
    <property type="project" value="UniProtKB-UniRule"/>
</dbReference>
<evidence type="ECO:0000313" key="6">
    <source>
        <dbReference type="Proteomes" id="UP000278746"/>
    </source>
</evidence>
<keyword evidence="2" id="KW-0472">Membrane</keyword>
<dbReference type="Gene3D" id="2.30.42.10">
    <property type="match status" value="1"/>
</dbReference>
<dbReference type="SUPFAM" id="SSF54211">
    <property type="entry name" value="Ribosomal protein S5 domain 2-like"/>
    <property type="match status" value="1"/>
</dbReference>
<evidence type="ECO:0000256" key="1">
    <source>
        <dbReference type="PROSITE-ProRule" id="PRU01122"/>
    </source>
</evidence>
<dbReference type="EC" id="3.4.21.53" evidence="1"/>